<proteinExistence type="predicted"/>
<name>A0ACC3C4A6_PYRYE</name>
<evidence type="ECO:0000313" key="1">
    <source>
        <dbReference type="EMBL" id="KAK1864618.1"/>
    </source>
</evidence>
<reference evidence="1" key="1">
    <citation type="submission" date="2019-11" db="EMBL/GenBank/DDBJ databases">
        <title>Nori genome reveals adaptations in red seaweeds to the harsh intertidal environment.</title>
        <authorList>
            <person name="Wang D."/>
            <person name="Mao Y."/>
        </authorList>
    </citation>
    <scope>NUCLEOTIDE SEQUENCE</scope>
    <source>
        <tissue evidence="1">Gametophyte</tissue>
    </source>
</reference>
<comment type="caution">
    <text evidence="1">The sequence shown here is derived from an EMBL/GenBank/DDBJ whole genome shotgun (WGS) entry which is preliminary data.</text>
</comment>
<protein>
    <submittedName>
        <fullName evidence="1">Uncharacterized protein</fullName>
    </submittedName>
</protein>
<dbReference type="EMBL" id="CM020619">
    <property type="protein sequence ID" value="KAK1864618.1"/>
    <property type="molecule type" value="Genomic_DNA"/>
</dbReference>
<organism evidence="1 2">
    <name type="scientific">Pyropia yezoensis</name>
    <name type="common">Susabi-nori</name>
    <name type="synonym">Porphyra yezoensis</name>
    <dbReference type="NCBI Taxonomy" id="2788"/>
    <lineage>
        <taxon>Eukaryota</taxon>
        <taxon>Rhodophyta</taxon>
        <taxon>Bangiophyceae</taxon>
        <taxon>Bangiales</taxon>
        <taxon>Bangiaceae</taxon>
        <taxon>Pyropia</taxon>
    </lineage>
</organism>
<gene>
    <name evidence="1" type="ORF">I4F81_007163</name>
</gene>
<keyword evidence="2" id="KW-1185">Reference proteome</keyword>
<accession>A0ACC3C4A6</accession>
<dbReference type="Proteomes" id="UP000798662">
    <property type="component" value="Chromosome 2"/>
</dbReference>
<sequence>MVPVASVEKDLNPKMFVACKSPGGQSRKLVSQLSLSFGFCSYEWTKYPCSGIDACANVPRAVLDVPHTAIEAGDADQYGVYERLFAEASSETALADTEKQALGREWDRYTSVVVPFQHKQCPSVLCARLATPPKGKVVTIRSSGRKFLGCAAYSRDNRIGHKNSSLANIQNFTNNERWLSEEREVTNIPPRVSTNHPCMTIRAAGSRFKCRSHAGKAQALTCRVVCSSMIYDGVPLTEGAAEVKKNHHISLAAEEEDVRANLAEEYGPVVAAVPQTALP</sequence>
<evidence type="ECO:0000313" key="2">
    <source>
        <dbReference type="Proteomes" id="UP000798662"/>
    </source>
</evidence>